<proteinExistence type="inferred from homology"/>
<dbReference type="EMBL" id="KK100313">
    <property type="protein sequence ID" value="KIZ06938.1"/>
    <property type="molecule type" value="Genomic_DNA"/>
</dbReference>
<keyword evidence="3 7" id="KW-0812">Transmembrane</keyword>
<evidence type="ECO:0000313" key="8">
    <source>
        <dbReference type="EMBL" id="KIZ06938.1"/>
    </source>
</evidence>
<dbReference type="InterPro" id="IPR000791">
    <property type="entry name" value="Gpr1/Fun34/SatP-like"/>
</dbReference>
<feature type="transmembrane region" description="Helical" evidence="7">
    <location>
        <begin position="449"/>
        <end position="467"/>
    </location>
</feature>
<evidence type="ECO:0000256" key="3">
    <source>
        <dbReference type="ARBA" id="ARBA00022692"/>
    </source>
</evidence>
<evidence type="ECO:0000256" key="7">
    <source>
        <dbReference type="SAM" id="Phobius"/>
    </source>
</evidence>
<accession>A0A0D2K9L0</accession>
<dbReference type="PANTHER" id="PTHR30178:SF3">
    <property type="entry name" value="SUCCINATE-ACETATE_PROTON SYMPORTER SATP"/>
    <property type="match status" value="1"/>
</dbReference>
<dbReference type="PROSITE" id="PS01114">
    <property type="entry name" value="GPR1_FUN34_YAAH"/>
    <property type="match status" value="1"/>
</dbReference>
<dbReference type="Proteomes" id="UP000054498">
    <property type="component" value="Unassembled WGS sequence"/>
</dbReference>
<dbReference type="PANTHER" id="PTHR30178">
    <property type="entry name" value="INNER MEMBRANE PROTEIN YAAH"/>
    <property type="match status" value="1"/>
</dbReference>
<feature type="transmembrane region" description="Helical" evidence="7">
    <location>
        <begin position="426"/>
        <end position="443"/>
    </location>
</feature>
<feature type="transmembrane region" description="Helical" evidence="7">
    <location>
        <begin position="395"/>
        <end position="414"/>
    </location>
</feature>
<evidence type="ECO:0000256" key="4">
    <source>
        <dbReference type="ARBA" id="ARBA00022989"/>
    </source>
</evidence>
<feature type="transmembrane region" description="Helical" evidence="7">
    <location>
        <begin position="239"/>
        <end position="263"/>
    </location>
</feature>
<dbReference type="OrthoDB" id="2013617at2759"/>
<feature type="transmembrane region" description="Helical" evidence="7">
    <location>
        <begin position="275"/>
        <end position="298"/>
    </location>
</feature>
<dbReference type="GO" id="GO:0005886">
    <property type="term" value="C:plasma membrane"/>
    <property type="evidence" value="ECO:0007669"/>
    <property type="project" value="TreeGrafter"/>
</dbReference>
<dbReference type="AlphaFoldDB" id="A0A0D2K9L0"/>
<keyword evidence="9" id="KW-1185">Reference proteome</keyword>
<feature type="transmembrane region" description="Helical" evidence="7">
    <location>
        <begin position="487"/>
        <end position="508"/>
    </location>
</feature>
<keyword evidence="5 7" id="KW-0472">Membrane</keyword>
<evidence type="ECO:0000256" key="6">
    <source>
        <dbReference type="SAM" id="MobiDB-lite"/>
    </source>
</evidence>
<dbReference type="InterPro" id="IPR047623">
    <property type="entry name" value="SatP"/>
</dbReference>
<evidence type="ECO:0000256" key="1">
    <source>
        <dbReference type="ARBA" id="ARBA00004141"/>
    </source>
</evidence>
<dbReference type="RefSeq" id="XP_013905957.1">
    <property type="nucleotide sequence ID" value="XM_014050503.1"/>
</dbReference>
<comment type="subcellular location">
    <subcellularLocation>
        <location evidence="1">Membrane</location>
        <topology evidence="1">Multi-pass membrane protein</topology>
    </subcellularLocation>
</comment>
<feature type="transmembrane region" description="Helical" evidence="7">
    <location>
        <begin position="213"/>
        <end position="233"/>
    </location>
</feature>
<dbReference type="KEGG" id="mng:MNEG_1011"/>
<dbReference type="STRING" id="145388.A0A0D2K9L0"/>
<evidence type="ECO:0000256" key="2">
    <source>
        <dbReference type="ARBA" id="ARBA00005587"/>
    </source>
</evidence>
<dbReference type="GeneID" id="25727239"/>
<dbReference type="InterPro" id="IPR047622">
    <property type="entry name" value="GPR1_FUN34_YAAH"/>
</dbReference>
<dbReference type="GO" id="GO:0071422">
    <property type="term" value="P:succinate transmembrane transport"/>
    <property type="evidence" value="ECO:0007669"/>
    <property type="project" value="TreeGrafter"/>
</dbReference>
<evidence type="ECO:0000313" key="9">
    <source>
        <dbReference type="Proteomes" id="UP000054498"/>
    </source>
</evidence>
<protein>
    <submittedName>
        <fullName evidence="8">Inner membrane protein</fullName>
    </submittedName>
</protein>
<feature type="transmembrane region" description="Helical" evidence="7">
    <location>
        <begin position="540"/>
        <end position="557"/>
    </location>
</feature>
<organism evidence="8 9">
    <name type="scientific">Monoraphidium neglectum</name>
    <dbReference type="NCBI Taxonomy" id="145388"/>
    <lineage>
        <taxon>Eukaryota</taxon>
        <taxon>Viridiplantae</taxon>
        <taxon>Chlorophyta</taxon>
        <taxon>core chlorophytes</taxon>
        <taxon>Chlorophyceae</taxon>
        <taxon>CS clade</taxon>
        <taxon>Sphaeropleales</taxon>
        <taxon>Selenastraceae</taxon>
        <taxon>Monoraphidium</taxon>
    </lineage>
</organism>
<feature type="transmembrane region" description="Helical" evidence="7">
    <location>
        <begin position="183"/>
        <end position="201"/>
    </location>
</feature>
<feature type="region of interest" description="Disordered" evidence="6">
    <location>
        <begin position="345"/>
        <end position="375"/>
    </location>
</feature>
<feature type="transmembrane region" description="Helical" evidence="7">
    <location>
        <begin position="106"/>
        <end position="126"/>
    </location>
</feature>
<sequence>MSLPDTVATCQAARRNMTLAAAFMDNQATTCPAGGGGTAHAGGAPETDRERSIEAMAPLLQAALDPAAPEWAARNIEQGLVGGAAGDGVSGLLRGLSYNALVWKPLAGVLVFALTLAVHVLTRLALGRKLEGLGLEQQLVSSQHALFVAVFAIQIVPFTYLAAEFLFKRWTAAYFVGDDRHACALGAMVGFMIVSHAYLYCMESGLRVLIKPSPLLLVHHALFFLLLACGLWLGPSMLLIKATLVLDLGAVHELPLYVALLVYRLSKSTRLIRGFLVGGLAWATAPYIIFAVVCAALSGVQAYTFVIYAGMYRRAGKSVNSISAPLGMAQPKLSQTVLMLKAAANGSDSGSGDTQMAGKDSRQPQDVESNYSQARDPERAASVVWTQAIGNPAPLGLLAFGMTTFFLMTVDTLWSSKVFAGTVIGYAYAYGGFAQMVAGVLELLKGNTFAGSAFFSYGSFWISWAFFQTMTRLHADSGFTPDAGFKVGECILLATWGFFTFGFFVPTLRKNGCLMTVFGSLSITFWLLAGGVYSPTCNHAAGYFGAFCGLSAIYTAFAELWQESLGVTFPGLTPVRFI</sequence>
<feature type="transmembrane region" description="Helical" evidence="7">
    <location>
        <begin position="146"/>
        <end position="163"/>
    </location>
</feature>
<gene>
    <name evidence="8" type="ORF">MNEG_1011</name>
</gene>
<comment type="similarity">
    <text evidence="2">Belongs to the acetate uptake transporter (AceTr) (TC 2.A.96) family.</text>
</comment>
<feature type="transmembrane region" description="Helical" evidence="7">
    <location>
        <begin position="514"/>
        <end position="533"/>
    </location>
</feature>
<dbReference type="Pfam" id="PF01184">
    <property type="entry name" value="Gpr1_Fun34_YaaH"/>
    <property type="match status" value="1"/>
</dbReference>
<keyword evidence="4 7" id="KW-1133">Transmembrane helix</keyword>
<dbReference type="GO" id="GO:0015360">
    <property type="term" value="F:acetate:proton symporter activity"/>
    <property type="evidence" value="ECO:0007669"/>
    <property type="project" value="TreeGrafter"/>
</dbReference>
<name>A0A0D2K9L0_9CHLO</name>
<evidence type="ECO:0000256" key="5">
    <source>
        <dbReference type="ARBA" id="ARBA00023136"/>
    </source>
</evidence>
<dbReference type="NCBIfam" id="NF038013">
    <property type="entry name" value="AceTr_1"/>
    <property type="match status" value="1"/>
</dbReference>
<reference evidence="8 9" key="1">
    <citation type="journal article" date="2013" name="BMC Genomics">
        <title>Reconstruction of the lipid metabolism for the microalga Monoraphidium neglectum from its genome sequence reveals characteristics suitable for biofuel production.</title>
        <authorList>
            <person name="Bogen C."/>
            <person name="Al-Dilaimi A."/>
            <person name="Albersmeier A."/>
            <person name="Wichmann J."/>
            <person name="Grundmann M."/>
            <person name="Rupp O."/>
            <person name="Lauersen K.J."/>
            <person name="Blifernez-Klassen O."/>
            <person name="Kalinowski J."/>
            <person name="Goesmann A."/>
            <person name="Mussgnug J.H."/>
            <person name="Kruse O."/>
        </authorList>
    </citation>
    <scope>NUCLEOTIDE SEQUENCE [LARGE SCALE GENOMIC DNA]</scope>
    <source>
        <strain evidence="8 9">SAG 48.87</strain>
    </source>
</reference>